<keyword evidence="2" id="KW-1185">Reference proteome</keyword>
<proteinExistence type="predicted"/>
<dbReference type="Proteomes" id="UP001165960">
    <property type="component" value="Unassembled WGS sequence"/>
</dbReference>
<dbReference type="EMBL" id="QTSX02007150">
    <property type="protein sequence ID" value="KAJ9050542.1"/>
    <property type="molecule type" value="Genomic_DNA"/>
</dbReference>
<gene>
    <name evidence="1" type="ORF">DSO57_1013556</name>
</gene>
<comment type="caution">
    <text evidence="1">The sequence shown here is derived from an EMBL/GenBank/DDBJ whole genome shotgun (WGS) entry which is preliminary data.</text>
</comment>
<organism evidence="1 2">
    <name type="scientific">Entomophthora muscae</name>
    <dbReference type="NCBI Taxonomy" id="34485"/>
    <lineage>
        <taxon>Eukaryota</taxon>
        <taxon>Fungi</taxon>
        <taxon>Fungi incertae sedis</taxon>
        <taxon>Zoopagomycota</taxon>
        <taxon>Entomophthoromycotina</taxon>
        <taxon>Entomophthoromycetes</taxon>
        <taxon>Entomophthorales</taxon>
        <taxon>Entomophthoraceae</taxon>
        <taxon>Entomophthora</taxon>
    </lineage>
</organism>
<evidence type="ECO:0000313" key="2">
    <source>
        <dbReference type="Proteomes" id="UP001165960"/>
    </source>
</evidence>
<evidence type="ECO:0000313" key="1">
    <source>
        <dbReference type="EMBL" id="KAJ9050542.1"/>
    </source>
</evidence>
<accession>A0ACC2RKC8</accession>
<name>A0ACC2RKC8_9FUNG</name>
<protein>
    <submittedName>
        <fullName evidence="1">Uncharacterized protein</fullName>
    </submittedName>
</protein>
<reference evidence="1" key="1">
    <citation type="submission" date="2022-04" db="EMBL/GenBank/DDBJ databases">
        <title>Genome of the entomopathogenic fungus Entomophthora muscae.</title>
        <authorList>
            <person name="Elya C."/>
            <person name="Lovett B.R."/>
            <person name="Lee E."/>
            <person name="Macias A.M."/>
            <person name="Hajek A.E."/>
            <person name="De Bivort B.L."/>
            <person name="Kasson M.T."/>
            <person name="De Fine Licht H.H."/>
            <person name="Stajich J.E."/>
        </authorList>
    </citation>
    <scope>NUCLEOTIDE SEQUENCE</scope>
    <source>
        <strain evidence="1">Berkeley</strain>
    </source>
</reference>
<sequence length="105" mass="11339">MGKVSLQSTPSAFPAPAPGWVYLGSDPPIRPDGMPAAPCILHWLPSQGKPPPAIQIWDTILTWVGITHLSEYNQLLLYFTMALLCSTLGGYLGQAPLSIKLQEVP</sequence>